<dbReference type="InterPro" id="IPR049492">
    <property type="entry name" value="BD-FAE-like_dom"/>
</dbReference>
<evidence type="ECO:0000259" key="3">
    <source>
        <dbReference type="Pfam" id="PF20434"/>
    </source>
</evidence>
<keyword evidence="2" id="KW-0472">Membrane</keyword>
<dbReference type="EnsemblFungi" id="PTTG_04875-t43_1">
    <property type="protein sequence ID" value="PTTG_04875-t43_1-p1"/>
    <property type="gene ID" value="PTTG_04875"/>
</dbReference>
<proteinExistence type="predicted"/>
<keyword evidence="1" id="KW-0378">Hydrolase</keyword>
<dbReference type="OrthoDB" id="6495301at2759"/>
<evidence type="ECO:0000256" key="1">
    <source>
        <dbReference type="ARBA" id="ARBA00022801"/>
    </source>
</evidence>
<feature type="transmembrane region" description="Helical" evidence="2">
    <location>
        <begin position="95"/>
        <end position="117"/>
    </location>
</feature>
<evidence type="ECO:0000313" key="4">
    <source>
        <dbReference type="EMBL" id="OAV95881.1"/>
    </source>
</evidence>
<dbReference type="Pfam" id="PF20434">
    <property type="entry name" value="BD-FAE"/>
    <property type="match status" value="1"/>
</dbReference>
<dbReference type="PANTHER" id="PTHR48081:SF33">
    <property type="entry name" value="KYNURENINE FORMAMIDASE"/>
    <property type="match status" value="1"/>
</dbReference>
<keyword evidence="6" id="KW-1185">Reference proteome</keyword>
<dbReference type="SUPFAM" id="SSF53474">
    <property type="entry name" value="alpha/beta-Hydrolases"/>
    <property type="match status" value="1"/>
</dbReference>
<dbReference type="STRING" id="630390.A0A180GTK1"/>
<dbReference type="InterPro" id="IPR029058">
    <property type="entry name" value="AB_hydrolase_fold"/>
</dbReference>
<evidence type="ECO:0000256" key="2">
    <source>
        <dbReference type="SAM" id="Phobius"/>
    </source>
</evidence>
<dbReference type="AlphaFoldDB" id="A0A180GTK1"/>
<dbReference type="InterPro" id="IPR050300">
    <property type="entry name" value="GDXG_lipolytic_enzyme"/>
</dbReference>
<reference evidence="4" key="2">
    <citation type="submission" date="2016-05" db="EMBL/GenBank/DDBJ databases">
        <title>Comparative analysis highlights variable genome content of wheat rusts and divergence of the mating loci.</title>
        <authorList>
            <person name="Cuomo C.A."/>
            <person name="Bakkeren G."/>
            <person name="Szabo L."/>
            <person name="Khalil H."/>
            <person name="Joly D."/>
            <person name="Goldberg J."/>
            <person name="Young S."/>
            <person name="Zeng Q."/>
            <person name="Fellers J."/>
        </authorList>
    </citation>
    <scope>NUCLEOTIDE SEQUENCE [LARGE SCALE GENOMIC DNA]</scope>
    <source>
        <strain evidence="4">1-1 BBBD Race 1</strain>
    </source>
</reference>
<feature type="domain" description="BD-FAE-like" evidence="3">
    <location>
        <begin position="200"/>
        <end position="427"/>
    </location>
</feature>
<gene>
    <name evidence="4" type="ORF">PTTG_04875</name>
</gene>
<dbReference type="PANTHER" id="PTHR48081">
    <property type="entry name" value="AB HYDROLASE SUPERFAMILY PROTEIN C4A8.06C"/>
    <property type="match status" value="1"/>
</dbReference>
<accession>A0A180GTK1</accession>
<dbReference type="Proteomes" id="UP000005240">
    <property type="component" value="Unassembled WGS sequence"/>
</dbReference>
<reference evidence="5" key="4">
    <citation type="submission" date="2025-05" db="UniProtKB">
        <authorList>
            <consortium name="EnsemblFungi"/>
        </authorList>
    </citation>
    <scope>IDENTIFICATION</scope>
    <source>
        <strain evidence="5">isolate 1-1 / race 1 (BBBD)</strain>
    </source>
</reference>
<dbReference type="GO" id="GO:0016787">
    <property type="term" value="F:hydrolase activity"/>
    <property type="evidence" value="ECO:0007669"/>
    <property type="project" value="UniProtKB-KW"/>
</dbReference>
<dbReference type="VEuPathDB" id="FungiDB:PTTG_04875"/>
<dbReference type="Gene3D" id="3.40.50.1820">
    <property type="entry name" value="alpha/beta hydrolase"/>
    <property type="match status" value="1"/>
</dbReference>
<keyword evidence="2" id="KW-1133">Transmembrane helix</keyword>
<feature type="transmembrane region" description="Helical" evidence="2">
    <location>
        <begin position="59"/>
        <end position="83"/>
    </location>
</feature>
<keyword evidence="2" id="KW-0812">Transmembrane</keyword>
<dbReference type="ESTHER" id="puct1-a0a180gtk1">
    <property type="family name" value="BD-FAE"/>
</dbReference>
<evidence type="ECO:0000313" key="6">
    <source>
        <dbReference type="Proteomes" id="UP000005240"/>
    </source>
</evidence>
<protein>
    <submittedName>
        <fullName evidence="5">Abhydrolase_3 domain-containing protein</fullName>
    </submittedName>
</protein>
<reference evidence="5 6" key="3">
    <citation type="journal article" date="2017" name="G3 (Bethesda)">
        <title>Comparative analysis highlights variable genome content of wheat rusts and divergence of the mating loci.</title>
        <authorList>
            <person name="Cuomo C.A."/>
            <person name="Bakkeren G."/>
            <person name="Khalil H.B."/>
            <person name="Panwar V."/>
            <person name="Joly D."/>
            <person name="Linning R."/>
            <person name="Sakthikumar S."/>
            <person name="Song X."/>
            <person name="Adiconis X."/>
            <person name="Fan L."/>
            <person name="Goldberg J.M."/>
            <person name="Levin J.Z."/>
            <person name="Young S."/>
            <person name="Zeng Q."/>
            <person name="Anikster Y."/>
            <person name="Bruce M."/>
            <person name="Wang M."/>
            <person name="Yin C."/>
            <person name="McCallum B."/>
            <person name="Szabo L.J."/>
            <person name="Hulbert S."/>
            <person name="Chen X."/>
            <person name="Fellers J.P."/>
        </authorList>
    </citation>
    <scope>NUCLEOTIDE SEQUENCE</scope>
    <source>
        <strain evidence="6">Isolate 1-1 / race 1 (BBBD)</strain>
        <strain evidence="5">isolate 1-1 / race 1 (BBBD)</strain>
    </source>
</reference>
<reference evidence="4" key="1">
    <citation type="submission" date="2009-11" db="EMBL/GenBank/DDBJ databases">
        <authorList>
            <consortium name="The Broad Institute Genome Sequencing Platform"/>
            <person name="Ward D."/>
            <person name="Feldgarden M."/>
            <person name="Earl A."/>
            <person name="Young S.K."/>
            <person name="Zeng Q."/>
            <person name="Koehrsen M."/>
            <person name="Alvarado L."/>
            <person name="Berlin A."/>
            <person name="Bochicchio J."/>
            <person name="Borenstein D."/>
            <person name="Chapman S.B."/>
            <person name="Chen Z."/>
            <person name="Engels R."/>
            <person name="Freedman E."/>
            <person name="Gellesch M."/>
            <person name="Goldberg J."/>
            <person name="Griggs A."/>
            <person name="Gujja S."/>
            <person name="Heilman E."/>
            <person name="Heiman D."/>
            <person name="Hepburn T."/>
            <person name="Howarth C."/>
            <person name="Jen D."/>
            <person name="Larson L."/>
            <person name="Lewis B."/>
            <person name="Mehta T."/>
            <person name="Park D."/>
            <person name="Pearson M."/>
            <person name="Roberts A."/>
            <person name="Saif S."/>
            <person name="Shea T."/>
            <person name="Shenoy N."/>
            <person name="Sisk P."/>
            <person name="Stolte C."/>
            <person name="Sykes S."/>
            <person name="Thomson T."/>
            <person name="Walk T."/>
            <person name="White J."/>
            <person name="Yandava C."/>
            <person name="Izard J."/>
            <person name="Baranova O.V."/>
            <person name="Blanton J.M."/>
            <person name="Tanner A.C."/>
            <person name="Dewhirst F.E."/>
            <person name="Haas B."/>
            <person name="Nusbaum C."/>
            <person name="Birren B."/>
        </authorList>
    </citation>
    <scope>NUCLEOTIDE SEQUENCE [LARGE SCALE GENOMIC DNA]</scope>
    <source>
        <strain evidence="4">1-1 BBBD Race 1</strain>
    </source>
</reference>
<organism evidence="4">
    <name type="scientific">Puccinia triticina (isolate 1-1 / race 1 (BBBD))</name>
    <name type="common">Brown leaf rust fungus</name>
    <dbReference type="NCBI Taxonomy" id="630390"/>
    <lineage>
        <taxon>Eukaryota</taxon>
        <taxon>Fungi</taxon>
        <taxon>Dikarya</taxon>
        <taxon>Basidiomycota</taxon>
        <taxon>Pucciniomycotina</taxon>
        <taxon>Pucciniomycetes</taxon>
        <taxon>Pucciniales</taxon>
        <taxon>Pucciniaceae</taxon>
        <taxon>Puccinia</taxon>
    </lineage>
</organism>
<name>A0A180GTK1_PUCT1</name>
<dbReference type="EMBL" id="ADAS02000025">
    <property type="protein sequence ID" value="OAV95881.1"/>
    <property type="molecule type" value="Genomic_DNA"/>
</dbReference>
<sequence>MHPADVIPVHICMRRLADFPAPTARRKSQAMADSKHALRWDDRRDHAAPPIRPAQRPTLCACLLALLVPAALLSALLAPLGLALTLVPLTLVFGLPLWLASSLLLVYSLAAVPYLLFAQEDLSGPPALLLPLSPLKALRIVHSLFKQLLILLRSSCIELVLDYSYRKIIVLGRNRAKPTIVRRGIVYAYADHARARAKRLDVYLPPLADPQPATAPVLFFVHPGGWRWLDKDLFLQLGLRLRRLGFCVVIPDFTQFPEGRCHHSVRDIRCALRWVARSISEYGGDPDRIFVAGHGSGAHLALLTVLESAIAQSLAEQEGCPSPLADGPEEEEALELPHVEGMVLLAGVYDPVAQMRAEARKGWLDVSALRRALGPSHALALANSPAHLLHAAQETLRPRHLPDKVLIIHGGQDRNVPILQSHFLSTLLETVNRHAAEAFDAAHEADARLKEEDGPAQTSVRFVPLKDLDHLSALFALMLPDSTLAHQHQGYSKIIVEQILSLVQ</sequence>
<evidence type="ECO:0000313" key="5">
    <source>
        <dbReference type="EnsemblFungi" id="PTTG_04875-t43_1-p1"/>
    </source>
</evidence>